<dbReference type="InterPro" id="IPR017853">
    <property type="entry name" value="GH"/>
</dbReference>
<keyword evidence="2" id="KW-0378">Hydrolase</keyword>
<dbReference type="InterPro" id="IPR044965">
    <property type="entry name" value="Glyco_hydro_17_plant"/>
</dbReference>
<comment type="caution">
    <text evidence="6">The sequence shown here is derived from an EMBL/GenBank/DDBJ whole genome shotgun (WGS) entry which is preliminary data.</text>
</comment>
<accession>A0ABC8UHM6</accession>
<dbReference type="Proteomes" id="UP001642360">
    <property type="component" value="Unassembled WGS sequence"/>
</dbReference>
<comment type="similarity">
    <text evidence="1 4">Belongs to the glycosyl hydrolase 17 family.</text>
</comment>
<dbReference type="EMBL" id="CAUOFW020007734">
    <property type="protein sequence ID" value="CAK9180488.1"/>
    <property type="molecule type" value="Genomic_DNA"/>
</dbReference>
<keyword evidence="5" id="KW-0732">Signal</keyword>
<proteinExistence type="inferred from homology"/>
<evidence type="ECO:0000256" key="1">
    <source>
        <dbReference type="ARBA" id="ARBA00008773"/>
    </source>
</evidence>
<dbReference type="AlphaFoldDB" id="A0ABC8UHM6"/>
<dbReference type="PANTHER" id="PTHR32227">
    <property type="entry name" value="GLUCAN ENDO-1,3-BETA-GLUCOSIDASE BG1-RELATED-RELATED"/>
    <property type="match status" value="1"/>
</dbReference>
<evidence type="ECO:0000313" key="6">
    <source>
        <dbReference type="EMBL" id="CAK9180488.1"/>
    </source>
</evidence>
<dbReference type="GO" id="GO:0016798">
    <property type="term" value="F:hydrolase activity, acting on glycosyl bonds"/>
    <property type="evidence" value="ECO:0007669"/>
    <property type="project" value="UniProtKB-KW"/>
</dbReference>
<evidence type="ECO:0008006" key="8">
    <source>
        <dbReference type="Google" id="ProtNLM"/>
    </source>
</evidence>
<evidence type="ECO:0000256" key="4">
    <source>
        <dbReference type="RuleBase" id="RU004335"/>
    </source>
</evidence>
<feature type="signal peptide" evidence="5">
    <location>
        <begin position="1"/>
        <end position="24"/>
    </location>
</feature>
<name>A0ABC8UHM6_9AQUA</name>
<dbReference type="SUPFAM" id="SSF51445">
    <property type="entry name" value="(Trans)glycosidases"/>
    <property type="match status" value="1"/>
</dbReference>
<feature type="chain" id="PRO_5044886981" description="Glucan endo-1,3-beta-D-glucosidase" evidence="5">
    <location>
        <begin position="25"/>
        <end position="140"/>
    </location>
</feature>
<evidence type="ECO:0000256" key="3">
    <source>
        <dbReference type="ARBA" id="ARBA00023295"/>
    </source>
</evidence>
<evidence type="ECO:0000256" key="2">
    <source>
        <dbReference type="ARBA" id="ARBA00022801"/>
    </source>
</evidence>
<gene>
    <name evidence="6" type="ORF">ILEXP_LOCUS50488</name>
</gene>
<keyword evidence="7" id="KW-1185">Reference proteome</keyword>
<evidence type="ECO:0000256" key="5">
    <source>
        <dbReference type="SAM" id="SignalP"/>
    </source>
</evidence>
<dbReference type="Gene3D" id="3.20.20.80">
    <property type="entry name" value="Glycosidases"/>
    <property type="match status" value="1"/>
</dbReference>
<reference evidence="6 7" key="1">
    <citation type="submission" date="2024-02" db="EMBL/GenBank/DDBJ databases">
        <authorList>
            <person name="Vignale AGUSTIN F."/>
            <person name="Sosa J E."/>
            <person name="Modenutti C."/>
        </authorList>
    </citation>
    <scope>NUCLEOTIDE SEQUENCE [LARGE SCALE GENOMIC DNA]</scope>
</reference>
<sequence>MGIFSVAFGVLLVSILTWVHVVSGIGANWGTQATHQLPPDTVVRLLWENGIQKVKLFDASYDTLKALGKYEIEVMVGIPNDMLASMASSMKAAEKWVDKNVSTHMTTNNVNIRLASFITPLFSFMIMCHSIPLEVFEELI</sequence>
<dbReference type="InterPro" id="IPR000490">
    <property type="entry name" value="Glyco_hydro_17"/>
</dbReference>
<dbReference type="Pfam" id="PF00332">
    <property type="entry name" value="Glyco_hydro_17"/>
    <property type="match status" value="1"/>
</dbReference>
<keyword evidence="3" id="KW-0326">Glycosidase</keyword>
<protein>
    <recommendedName>
        <fullName evidence="8">Glucan endo-1,3-beta-D-glucosidase</fullName>
    </recommendedName>
</protein>
<evidence type="ECO:0000313" key="7">
    <source>
        <dbReference type="Proteomes" id="UP001642360"/>
    </source>
</evidence>
<organism evidence="6 7">
    <name type="scientific">Ilex paraguariensis</name>
    <name type="common">yerba mate</name>
    <dbReference type="NCBI Taxonomy" id="185542"/>
    <lineage>
        <taxon>Eukaryota</taxon>
        <taxon>Viridiplantae</taxon>
        <taxon>Streptophyta</taxon>
        <taxon>Embryophyta</taxon>
        <taxon>Tracheophyta</taxon>
        <taxon>Spermatophyta</taxon>
        <taxon>Magnoliopsida</taxon>
        <taxon>eudicotyledons</taxon>
        <taxon>Gunneridae</taxon>
        <taxon>Pentapetalae</taxon>
        <taxon>asterids</taxon>
        <taxon>campanulids</taxon>
        <taxon>Aquifoliales</taxon>
        <taxon>Aquifoliaceae</taxon>
        <taxon>Ilex</taxon>
    </lineage>
</organism>